<dbReference type="PANTHER" id="PTHR34180:SF1">
    <property type="entry name" value="BETA-ALANYL-DOPAMINE_CARCININE HYDROLASE"/>
    <property type="match status" value="1"/>
</dbReference>
<dbReference type="Pfam" id="PF03417">
    <property type="entry name" value="AAT"/>
    <property type="match status" value="1"/>
</dbReference>
<feature type="signal peptide" evidence="1">
    <location>
        <begin position="1"/>
        <end position="17"/>
    </location>
</feature>
<proteinExistence type="predicted"/>
<dbReference type="Gene3D" id="3.60.60.10">
    <property type="entry name" value="Penicillin V Acylase, Chain A"/>
    <property type="match status" value="1"/>
</dbReference>
<dbReference type="InterPro" id="IPR047801">
    <property type="entry name" value="Peptidase_C45"/>
</dbReference>
<dbReference type="PANTHER" id="PTHR34180">
    <property type="entry name" value="PEPTIDASE C45"/>
    <property type="match status" value="1"/>
</dbReference>
<dbReference type="RefSeq" id="WP_221005941.1">
    <property type="nucleotide sequence ID" value="NZ_CP081150.1"/>
</dbReference>
<feature type="domain" description="Peptidase C45 hydrolase" evidence="2">
    <location>
        <begin position="30"/>
        <end position="256"/>
    </location>
</feature>
<dbReference type="Proteomes" id="UP000825679">
    <property type="component" value="Chromosome"/>
</dbReference>
<evidence type="ECO:0000313" key="4">
    <source>
        <dbReference type="Proteomes" id="UP000825679"/>
    </source>
</evidence>
<accession>A0ABX8Z590</accession>
<reference evidence="3 4" key="1">
    <citation type="submission" date="2021-08" db="EMBL/GenBank/DDBJ databases">
        <title>complete genome sequencing of Deefgea sp. D25.</title>
        <authorList>
            <person name="Bae J.-W."/>
            <person name="Gim D.-H."/>
        </authorList>
    </citation>
    <scope>NUCLEOTIDE SEQUENCE [LARGE SCALE GENOMIC DNA]</scope>
    <source>
        <strain evidence="3 4">D25</strain>
    </source>
</reference>
<evidence type="ECO:0000259" key="2">
    <source>
        <dbReference type="Pfam" id="PF03417"/>
    </source>
</evidence>
<protein>
    <submittedName>
        <fullName evidence="3">C45 family peptidase</fullName>
    </submittedName>
</protein>
<evidence type="ECO:0000256" key="1">
    <source>
        <dbReference type="SAM" id="SignalP"/>
    </source>
</evidence>
<feature type="chain" id="PRO_5046013142" evidence="1">
    <location>
        <begin position="18"/>
        <end position="280"/>
    </location>
</feature>
<keyword evidence="4" id="KW-1185">Reference proteome</keyword>
<keyword evidence="1" id="KW-0732">Signal</keyword>
<sequence>MRIIGVWLVLLSVPASACTLWGAAGDAVEGGGTLLAKNRDWRPDHAQSIRILTPKDGFRYVGLFADDGAEPGIKAGVNEQGLAVVSAAASSIPKKIRNAQTDARGVMSKILRQYGSVADVIVDAAILFQPARANFLMLADRHQILQVEIGLNGQYSLSTQSNGVLAHTNHYLSQELAHCNQLQGESSHLRLARVSSLLAVDKKWRLDNFAAISRDQHDGADNSLWRHGKEYTLASWQIALPEQGAPQLNLVLANPQQSELKAQWTLDAEFWRQNAAVLLP</sequence>
<dbReference type="InterPro" id="IPR005079">
    <property type="entry name" value="Peptidase_C45_hydrolase"/>
</dbReference>
<gene>
    <name evidence="3" type="ORF">K4H28_14985</name>
</gene>
<name>A0ABX8Z590_9NEIS</name>
<evidence type="ECO:0000313" key="3">
    <source>
        <dbReference type="EMBL" id="QZA77560.1"/>
    </source>
</evidence>
<dbReference type="EMBL" id="CP081150">
    <property type="protein sequence ID" value="QZA77560.1"/>
    <property type="molecule type" value="Genomic_DNA"/>
</dbReference>
<organism evidence="3 4">
    <name type="scientific">Deefgea tanakiae</name>
    <dbReference type="NCBI Taxonomy" id="2865840"/>
    <lineage>
        <taxon>Bacteria</taxon>
        <taxon>Pseudomonadati</taxon>
        <taxon>Pseudomonadota</taxon>
        <taxon>Betaproteobacteria</taxon>
        <taxon>Neisseriales</taxon>
        <taxon>Chitinibacteraceae</taxon>
        <taxon>Deefgea</taxon>
    </lineage>
</organism>